<sequence length="45" mass="5416">MGASKEECKRRIEKDTTGRQYRKAEWLGYIDKWYDIYIIGRHPPG</sequence>
<gene>
    <name evidence="2" type="ORF">CLCOS_20960</name>
    <name evidence="1" type="ORF">WX73_01738</name>
</gene>
<dbReference type="EMBL" id="LITQ01000026">
    <property type="protein sequence ID" value="OAA91328.1"/>
    <property type="molecule type" value="Genomic_DNA"/>
</dbReference>
<evidence type="ECO:0000313" key="1">
    <source>
        <dbReference type="EMBL" id="OAA91328.1"/>
    </source>
</evidence>
<dbReference type="AlphaFoldDB" id="A0A170NL56"/>
<organism evidence="1 3">
    <name type="scientific">Clostridium coskatii</name>
    <dbReference type="NCBI Taxonomy" id="1705578"/>
    <lineage>
        <taxon>Bacteria</taxon>
        <taxon>Bacillati</taxon>
        <taxon>Bacillota</taxon>
        <taxon>Clostridia</taxon>
        <taxon>Eubacteriales</taxon>
        <taxon>Clostridiaceae</taxon>
        <taxon>Clostridium</taxon>
    </lineage>
</organism>
<keyword evidence="4" id="KW-1185">Reference proteome</keyword>
<reference evidence="1 3" key="1">
    <citation type="journal article" date="2015" name="Biotechnol. Bioeng.">
        <title>Genome sequence and phenotypic characterization of Caulobacter segnis.</title>
        <authorList>
            <person name="Patel S."/>
            <person name="Fletcher B."/>
            <person name="Scott D.C."/>
            <person name="Ely B."/>
        </authorList>
    </citation>
    <scope>NUCLEOTIDE SEQUENCE [LARGE SCALE GENOMIC DNA]</scope>
    <source>
        <strain evidence="1 3">PS02</strain>
    </source>
</reference>
<evidence type="ECO:0000313" key="2">
    <source>
        <dbReference type="EMBL" id="OBR93960.1"/>
    </source>
</evidence>
<accession>A0A170NL56</accession>
<dbReference type="RefSeq" id="WP_156496387.1">
    <property type="nucleotide sequence ID" value="NZ_LITQ01000026.1"/>
</dbReference>
<dbReference type="PATRIC" id="fig|1705578.3.peg.1989"/>
<evidence type="ECO:0000313" key="3">
    <source>
        <dbReference type="Proteomes" id="UP000077384"/>
    </source>
</evidence>
<dbReference type="Proteomes" id="UP000077384">
    <property type="component" value="Unassembled WGS sequence"/>
</dbReference>
<reference evidence="2 4" key="2">
    <citation type="journal article" date="2016" name="Front. Microbiol.">
        <title>Industrial Acetogenic Biocatalysts: A Comparative Metabolic and Genomic Analysis.</title>
        <authorList>
            <person name="Bengelsdorf F."/>
            <person name="Poehlein A."/>
            <person name="Sonja S."/>
            <person name="Erz C."/>
            <person name="Hummel T."/>
            <person name="Hoffmeister S."/>
            <person name="Daniel R."/>
            <person name="Durre P."/>
        </authorList>
    </citation>
    <scope>NUCLEOTIDE SEQUENCE [LARGE SCALE GENOMIC DNA]</scope>
    <source>
        <strain evidence="2 4">PTA-10522</strain>
    </source>
</reference>
<name>A0A170NL56_9CLOT</name>
<proteinExistence type="predicted"/>
<protein>
    <submittedName>
        <fullName evidence="1">Uncharacterized protein</fullName>
    </submittedName>
</protein>
<dbReference type="Proteomes" id="UP000093694">
    <property type="component" value="Unassembled WGS sequence"/>
</dbReference>
<evidence type="ECO:0000313" key="4">
    <source>
        <dbReference type="Proteomes" id="UP000093694"/>
    </source>
</evidence>
<comment type="caution">
    <text evidence="1">The sequence shown here is derived from an EMBL/GenBank/DDBJ whole genome shotgun (WGS) entry which is preliminary data.</text>
</comment>
<dbReference type="EMBL" id="LROR01000049">
    <property type="protein sequence ID" value="OBR93960.1"/>
    <property type="molecule type" value="Genomic_DNA"/>
</dbReference>